<accession>E1SLD2</accession>
<dbReference type="STRING" id="550540.Fbal_2293"/>
<protein>
    <submittedName>
        <fullName evidence="2">Uncharacterized protein</fullName>
    </submittedName>
</protein>
<evidence type="ECO:0000256" key="1">
    <source>
        <dbReference type="SAM" id="Phobius"/>
    </source>
</evidence>
<dbReference type="Proteomes" id="UP000006683">
    <property type="component" value="Chromosome"/>
</dbReference>
<evidence type="ECO:0000313" key="2">
    <source>
        <dbReference type="EMBL" id="ADN76496.1"/>
    </source>
</evidence>
<keyword evidence="1" id="KW-0472">Membrane</keyword>
<dbReference type="EMBL" id="CP002209">
    <property type="protein sequence ID" value="ADN76496.1"/>
    <property type="molecule type" value="Genomic_DNA"/>
</dbReference>
<dbReference type="eggNOG" id="ENOG5033C3I">
    <property type="taxonomic scope" value="Bacteria"/>
</dbReference>
<dbReference type="AlphaFoldDB" id="E1SLD2"/>
<keyword evidence="1" id="KW-0812">Transmembrane</keyword>
<name>E1SLD2_FERBD</name>
<feature type="transmembrane region" description="Helical" evidence="1">
    <location>
        <begin position="15"/>
        <end position="34"/>
    </location>
</feature>
<dbReference type="KEGG" id="fbl:Fbal_2293"/>
<proteinExistence type="predicted"/>
<feature type="transmembrane region" description="Helical" evidence="1">
    <location>
        <begin position="40"/>
        <end position="59"/>
    </location>
</feature>
<dbReference type="GeneID" id="67182505"/>
<sequence>MSQFQRHGPDKLQKYFLYLIVGDWLLLAGVMLVVDSLSFLYSSAIALLVVAYNVLLMKLCFIRARRSSDGYLLYPVVFAALVSFALLGYVFFFR</sequence>
<dbReference type="HOGENOM" id="CLU_181997_0_0_6"/>
<reference evidence="2 3" key="1">
    <citation type="journal article" date="2010" name="Stand. Genomic Sci.">
        <title>Complete genome sequence of Ferrimonas balearica type strain (PAT).</title>
        <authorList>
            <person name="Nolan M."/>
            <person name="Sikorski J."/>
            <person name="Davenport K."/>
            <person name="Lucas S."/>
            <person name="Glavina Del Rio T."/>
            <person name="Tice H."/>
            <person name="Cheng J."/>
            <person name="Goodwin L."/>
            <person name="Pitluck S."/>
            <person name="Liolios K."/>
            <person name="Ivanova N."/>
            <person name="Mavromatis K."/>
            <person name="Ovchinnikova G."/>
            <person name="Pati A."/>
            <person name="Chen A."/>
            <person name="Palaniappan K."/>
            <person name="Land M."/>
            <person name="Hauser L."/>
            <person name="Chang Y."/>
            <person name="Jeffries C."/>
            <person name="Tapia R."/>
            <person name="Brettin T."/>
            <person name="Detter J."/>
            <person name="Han C."/>
            <person name="Yasawong M."/>
            <person name="Rohde M."/>
            <person name="Tindall B."/>
            <person name="Goker M."/>
            <person name="Woyke T."/>
            <person name="Bristow J."/>
            <person name="Eisen J."/>
            <person name="Markowitz V."/>
            <person name="Hugenholtz P."/>
            <person name="Kyrpides N."/>
            <person name="Klenk H."/>
            <person name="Lapidus A."/>
        </authorList>
    </citation>
    <scope>NUCLEOTIDE SEQUENCE [LARGE SCALE GENOMIC DNA]</scope>
    <source>
        <strain evidence="3">DSM 9799 / CCM 4581 / KCTC 23876 / PAT</strain>
    </source>
</reference>
<organism evidence="2 3">
    <name type="scientific">Ferrimonas balearica (strain DSM 9799 / CCM 4581 / KCTC 23876 / PAT)</name>
    <dbReference type="NCBI Taxonomy" id="550540"/>
    <lineage>
        <taxon>Bacteria</taxon>
        <taxon>Pseudomonadati</taxon>
        <taxon>Pseudomonadota</taxon>
        <taxon>Gammaproteobacteria</taxon>
        <taxon>Alteromonadales</taxon>
        <taxon>Ferrimonadaceae</taxon>
        <taxon>Ferrimonas</taxon>
    </lineage>
</organism>
<keyword evidence="3" id="KW-1185">Reference proteome</keyword>
<feature type="transmembrane region" description="Helical" evidence="1">
    <location>
        <begin position="71"/>
        <end position="92"/>
    </location>
</feature>
<dbReference type="OrthoDB" id="5824172at2"/>
<keyword evidence="1" id="KW-1133">Transmembrane helix</keyword>
<dbReference type="RefSeq" id="WP_013345802.1">
    <property type="nucleotide sequence ID" value="NC_014541.1"/>
</dbReference>
<gene>
    <name evidence="2" type="ordered locus">Fbal_2293</name>
</gene>
<evidence type="ECO:0000313" key="3">
    <source>
        <dbReference type="Proteomes" id="UP000006683"/>
    </source>
</evidence>